<dbReference type="PANTHER" id="PTHR43823:SF3">
    <property type="entry name" value="MULTIDRUG EXPORT PROTEIN MEPA"/>
    <property type="match status" value="1"/>
</dbReference>
<feature type="transmembrane region" description="Helical" evidence="10">
    <location>
        <begin position="168"/>
        <end position="189"/>
    </location>
</feature>
<feature type="transmembrane region" description="Helical" evidence="10">
    <location>
        <begin position="319"/>
        <end position="344"/>
    </location>
</feature>
<dbReference type="InterPro" id="IPR045070">
    <property type="entry name" value="MATE_MepA-like"/>
</dbReference>
<gene>
    <name evidence="11" type="ORF">H8707_03275</name>
</gene>
<feature type="transmembrane region" description="Helical" evidence="10">
    <location>
        <begin position="16"/>
        <end position="34"/>
    </location>
</feature>
<accession>A0A926IK23</accession>
<dbReference type="PANTHER" id="PTHR43823">
    <property type="entry name" value="SPORULATION PROTEIN YKVU"/>
    <property type="match status" value="1"/>
</dbReference>
<dbReference type="GO" id="GO:0015297">
    <property type="term" value="F:antiporter activity"/>
    <property type="evidence" value="ECO:0007669"/>
    <property type="project" value="InterPro"/>
</dbReference>
<keyword evidence="6 10" id="KW-0812">Transmembrane</keyword>
<evidence type="ECO:0000256" key="8">
    <source>
        <dbReference type="ARBA" id="ARBA00023136"/>
    </source>
</evidence>
<feature type="transmembrane region" description="Helical" evidence="10">
    <location>
        <begin position="195"/>
        <end position="213"/>
    </location>
</feature>
<comment type="similarity">
    <text evidence="2">Belongs to the multi antimicrobial extrusion (MATE) (TC 2.A.66.1) family. MepA subfamily.</text>
</comment>
<evidence type="ECO:0000256" key="7">
    <source>
        <dbReference type="ARBA" id="ARBA00022989"/>
    </source>
</evidence>
<feature type="transmembrane region" description="Helical" evidence="10">
    <location>
        <begin position="234"/>
        <end position="259"/>
    </location>
</feature>
<evidence type="ECO:0000256" key="3">
    <source>
        <dbReference type="ARBA" id="ARBA00022106"/>
    </source>
</evidence>
<evidence type="ECO:0000256" key="4">
    <source>
        <dbReference type="ARBA" id="ARBA00022448"/>
    </source>
</evidence>
<organism evidence="11 12">
    <name type="scientific">Paratissierella segnis</name>
    <dbReference type="NCBI Taxonomy" id="2763679"/>
    <lineage>
        <taxon>Bacteria</taxon>
        <taxon>Bacillati</taxon>
        <taxon>Bacillota</taxon>
        <taxon>Tissierellia</taxon>
        <taxon>Tissierellales</taxon>
        <taxon>Tissierellaceae</taxon>
        <taxon>Paratissierella</taxon>
    </lineage>
</organism>
<dbReference type="InterPro" id="IPR002528">
    <property type="entry name" value="MATE_fam"/>
</dbReference>
<evidence type="ECO:0000256" key="5">
    <source>
        <dbReference type="ARBA" id="ARBA00022475"/>
    </source>
</evidence>
<feature type="transmembrane region" description="Helical" evidence="10">
    <location>
        <begin position="356"/>
        <end position="377"/>
    </location>
</feature>
<evidence type="ECO:0000313" key="12">
    <source>
        <dbReference type="Proteomes" id="UP000601171"/>
    </source>
</evidence>
<dbReference type="InterPro" id="IPR051327">
    <property type="entry name" value="MATE_MepA_subfamily"/>
</dbReference>
<keyword evidence="5" id="KW-1003">Cell membrane</keyword>
<reference evidence="11" key="1">
    <citation type="submission" date="2020-08" db="EMBL/GenBank/DDBJ databases">
        <title>Genome public.</title>
        <authorList>
            <person name="Liu C."/>
            <person name="Sun Q."/>
        </authorList>
    </citation>
    <scope>NUCLEOTIDE SEQUENCE</scope>
    <source>
        <strain evidence="11">BX21</strain>
    </source>
</reference>
<dbReference type="CDD" id="cd13143">
    <property type="entry name" value="MATE_MepA_like"/>
    <property type="match status" value="1"/>
</dbReference>
<evidence type="ECO:0000256" key="10">
    <source>
        <dbReference type="SAM" id="Phobius"/>
    </source>
</evidence>
<dbReference type="RefSeq" id="WP_262428734.1">
    <property type="nucleotide sequence ID" value="NZ_JACRTG010000008.1"/>
</dbReference>
<keyword evidence="12" id="KW-1185">Reference proteome</keyword>
<dbReference type="EMBL" id="JACRTG010000008">
    <property type="protein sequence ID" value="MBC8587263.1"/>
    <property type="molecule type" value="Genomic_DNA"/>
</dbReference>
<dbReference type="GO" id="GO:0046677">
    <property type="term" value="P:response to antibiotic"/>
    <property type="evidence" value="ECO:0007669"/>
    <property type="project" value="UniProtKB-KW"/>
</dbReference>
<evidence type="ECO:0000256" key="2">
    <source>
        <dbReference type="ARBA" id="ARBA00008417"/>
    </source>
</evidence>
<keyword evidence="4" id="KW-0813">Transport</keyword>
<keyword evidence="9" id="KW-0046">Antibiotic resistance</keyword>
<protein>
    <recommendedName>
        <fullName evidence="3">Multidrug export protein MepA</fullName>
    </recommendedName>
</protein>
<proteinExistence type="inferred from homology"/>
<dbReference type="NCBIfam" id="TIGR00797">
    <property type="entry name" value="matE"/>
    <property type="match status" value="1"/>
</dbReference>
<evidence type="ECO:0000256" key="6">
    <source>
        <dbReference type="ARBA" id="ARBA00022692"/>
    </source>
</evidence>
<feature type="transmembrane region" description="Helical" evidence="10">
    <location>
        <begin position="279"/>
        <end position="298"/>
    </location>
</feature>
<name>A0A926IK23_9FIRM</name>
<dbReference type="GO" id="GO:0005886">
    <property type="term" value="C:plasma membrane"/>
    <property type="evidence" value="ECO:0007669"/>
    <property type="project" value="UniProtKB-SubCell"/>
</dbReference>
<evidence type="ECO:0000256" key="9">
    <source>
        <dbReference type="ARBA" id="ARBA00023251"/>
    </source>
</evidence>
<feature type="transmembrane region" description="Helical" evidence="10">
    <location>
        <begin position="94"/>
        <end position="115"/>
    </location>
</feature>
<keyword evidence="8 10" id="KW-0472">Membrane</keyword>
<evidence type="ECO:0000256" key="1">
    <source>
        <dbReference type="ARBA" id="ARBA00004651"/>
    </source>
</evidence>
<comment type="caution">
    <text evidence="11">The sequence shown here is derived from an EMBL/GenBank/DDBJ whole genome shotgun (WGS) entry which is preliminary data.</text>
</comment>
<feature type="transmembrane region" description="Helical" evidence="10">
    <location>
        <begin position="137"/>
        <end position="161"/>
    </location>
</feature>
<feature type="transmembrane region" description="Helical" evidence="10">
    <location>
        <begin position="46"/>
        <end position="73"/>
    </location>
</feature>
<comment type="subcellular location">
    <subcellularLocation>
        <location evidence="1">Cell membrane</location>
        <topology evidence="1">Multi-pass membrane protein</topology>
    </subcellularLocation>
</comment>
<evidence type="ECO:0000313" key="11">
    <source>
        <dbReference type="EMBL" id="MBC8587263.1"/>
    </source>
</evidence>
<dbReference type="Proteomes" id="UP000601171">
    <property type="component" value="Unassembled WGS sequence"/>
</dbReference>
<dbReference type="InterPro" id="IPR048279">
    <property type="entry name" value="MdtK-like"/>
</dbReference>
<keyword evidence="7 10" id="KW-1133">Transmembrane helix</keyword>
<dbReference type="Pfam" id="PF01554">
    <property type="entry name" value="MatE"/>
    <property type="match status" value="2"/>
</dbReference>
<dbReference type="AlphaFoldDB" id="A0A926IK23"/>
<sequence>MSSNSKIFEEEKISKLLVKFSVPIVFSLLVSELYNMVDTFFVGRVIGGNGIGALGVVFPIQRIIVALSVLISVGTSTAFSRSNGKKDTKKSKRILENGFTLSYCIMIPLTIFLYFCKEQVLIIFGASKDILPLAQDYLGLILFGSVFLSLTIFISDIMVALGNSKISIISTSIGAIINVILDYITVMHMNMGVKGAALATSVSQFIGFIYAYYNYRKMTKEFNVSLRFELDKKIIMPIVLVGVSAFIVEAEDGILMAVLNNLLKGSDMGIIVLGVISKVYMFLFVTLCGIASAMQPIAAYNIGSKNYKRLKSIMKKTNLYAFVTSTIIWAISMIFAPQFIQIFVKDAEIIKESAKAFRIMISVFPVISVYYVSIYYFQARGNAKTSVLLSVSRQLLIMIPISVILVKGFNLGQMGVWISYPISDILASLGSYMLIKNEGMELNIAIRKQNEIEKTKGQYILN</sequence>
<dbReference type="PIRSF" id="PIRSF006603">
    <property type="entry name" value="DinF"/>
    <property type="match status" value="1"/>
</dbReference>
<dbReference type="GO" id="GO:0042910">
    <property type="term" value="F:xenobiotic transmembrane transporter activity"/>
    <property type="evidence" value="ECO:0007669"/>
    <property type="project" value="InterPro"/>
</dbReference>